<feature type="region of interest" description="Disordered" evidence="12">
    <location>
        <begin position="539"/>
        <end position="570"/>
    </location>
</feature>
<dbReference type="PRINTS" id="PR00320">
    <property type="entry name" value="GPROTEINBRPT"/>
</dbReference>
<dbReference type="GO" id="GO:1904263">
    <property type="term" value="P:positive regulation of TORC1 signaling"/>
    <property type="evidence" value="ECO:0007669"/>
    <property type="project" value="TreeGrafter"/>
</dbReference>
<evidence type="ECO:0000313" key="14">
    <source>
        <dbReference type="Proteomes" id="UP000567179"/>
    </source>
</evidence>
<dbReference type="GO" id="GO:0051028">
    <property type="term" value="P:mRNA transport"/>
    <property type="evidence" value="ECO:0007669"/>
    <property type="project" value="UniProtKB-KW"/>
</dbReference>
<dbReference type="OrthoDB" id="5566198at2759"/>
<evidence type="ECO:0000256" key="11">
    <source>
        <dbReference type="PROSITE-ProRule" id="PRU00221"/>
    </source>
</evidence>
<feature type="repeat" description="WD" evidence="11">
    <location>
        <begin position="423"/>
        <end position="468"/>
    </location>
</feature>
<evidence type="ECO:0000256" key="5">
    <source>
        <dbReference type="ARBA" id="ARBA00022737"/>
    </source>
</evidence>
<comment type="similarity">
    <text evidence="2">Belongs to the WD repeat SEC13 family.</text>
</comment>
<evidence type="ECO:0000256" key="12">
    <source>
        <dbReference type="SAM" id="MobiDB-lite"/>
    </source>
</evidence>
<keyword evidence="7" id="KW-0653">Protein transport</keyword>
<keyword evidence="14" id="KW-1185">Reference proteome</keyword>
<sequence length="570" mass="58366">MIQTGLIPNAHADLVTDAAYDFYGQRMATCSLDQRIKVWQLDENNSWVLEDEWKAHDAAVSKLSWAHAEFGTVLASSSFDRSVKIWEQTSTGTSDSSLQAGQQAQGGSRWVERAVLSDARGTIRAVEFAPHHFGLKLATISTDNILRVYECIEQPSLTSWALVEELDVLAVPAMPSPASLTRTNTQALATPTQTQHSQGASSSTPAAAGTAPGISPSTSMLSLTNEGGASASLVAQALSASQVPGSGHAQSGSGQRGFGGANREADGGWCLSWCKDRYWGEIVAAGSGTNGVIKVIQINARRSATLLALPATASTATGVSRPITSYSAMNESTPASNTGAMTTVGLPGGDNALADADSLTDDGGVAGLSALAAATSEVAAASDAPGSGGAGLGAGASASTAGAPTAPDVLAFPGRSSGKASAAPVSTNAITSVAWAPSCGRSYHLIATGGRDGRVRVWKVRPGEELGGGDVSMGMGEPDDADAEERWSAMVVADFEHHRSAVTRVEWNVTGTILASAGNDGRVRLWKATARNVWRPAGSVGVEQAESEAPQTQTDSAGGLNGNGVDMDTA</sequence>
<dbReference type="GO" id="GO:0035859">
    <property type="term" value="C:Seh1-associated complex"/>
    <property type="evidence" value="ECO:0007669"/>
    <property type="project" value="TreeGrafter"/>
</dbReference>
<proteinExistence type="inferred from homology"/>
<dbReference type="PANTHER" id="PTHR11024:SF3">
    <property type="entry name" value="NUCLEOPORIN SEH1"/>
    <property type="match status" value="1"/>
</dbReference>
<dbReference type="GO" id="GO:0015031">
    <property type="term" value="P:protein transport"/>
    <property type="evidence" value="ECO:0007669"/>
    <property type="project" value="UniProtKB-KW"/>
</dbReference>
<evidence type="ECO:0000256" key="2">
    <source>
        <dbReference type="ARBA" id="ARBA00010102"/>
    </source>
</evidence>
<feature type="compositionally biased region" description="Polar residues" evidence="12">
    <location>
        <begin position="188"/>
        <end position="198"/>
    </location>
</feature>
<feature type="region of interest" description="Disordered" evidence="12">
    <location>
        <begin position="188"/>
        <end position="221"/>
    </location>
</feature>
<evidence type="ECO:0000256" key="7">
    <source>
        <dbReference type="ARBA" id="ARBA00022927"/>
    </source>
</evidence>
<dbReference type="Proteomes" id="UP000567179">
    <property type="component" value="Unassembled WGS sequence"/>
</dbReference>
<dbReference type="InterPro" id="IPR036322">
    <property type="entry name" value="WD40_repeat_dom_sf"/>
</dbReference>
<gene>
    <name evidence="13" type="ORF">D9619_010928</name>
</gene>
<evidence type="ECO:0000313" key="13">
    <source>
        <dbReference type="EMBL" id="KAF5318416.1"/>
    </source>
</evidence>
<reference evidence="13 14" key="1">
    <citation type="journal article" date="2020" name="ISME J.">
        <title>Uncovering the hidden diversity of litter-decomposition mechanisms in mushroom-forming fungi.</title>
        <authorList>
            <person name="Floudas D."/>
            <person name="Bentzer J."/>
            <person name="Ahren D."/>
            <person name="Johansson T."/>
            <person name="Persson P."/>
            <person name="Tunlid A."/>
        </authorList>
    </citation>
    <scope>NUCLEOTIDE SEQUENCE [LARGE SCALE GENOMIC DNA]</scope>
    <source>
        <strain evidence="13 14">CBS 101986</strain>
    </source>
</reference>
<keyword evidence="9" id="KW-0906">Nuclear pore complex</keyword>
<dbReference type="Pfam" id="PF00400">
    <property type="entry name" value="WD40"/>
    <property type="match status" value="4"/>
</dbReference>
<keyword evidence="8" id="KW-0811">Translocation</keyword>
<dbReference type="GO" id="GO:0031080">
    <property type="term" value="C:nuclear pore outer ring"/>
    <property type="evidence" value="ECO:0007669"/>
    <property type="project" value="TreeGrafter"/>
</dbReference>
<accession>A0A8H5EZT1</accession>
<dbReference type="SUPFAM" id="SSF50978">
    <property type="entry name" value="WD40 repeat-like"/>
    <property type="match status" value="1"/>
</dbReference>
<evidence type="ECO:0000256" key="9">
    <source>
        <dbReference type="ARBA" id="ARBA00023132"/>
    </source>
</evidence>
<feature type="compositionally biased region" description="Low complexity" evidence="12">
    <location>
        <begin position="199"/>
        <end position="217"/>
    </location>
</feature>
<keyword evidence="5" id="KW-0677">Repeat</keyword>
<comment type="caution">
    <text evidence="13">The sequence shown here is derived from an EMBL/GenBank/DDBJ whole genome shotgun (WGS) entry which is preliminary data.</text>
</comment>
<dbReference type="InterPro" id="IPR037363">
    <property type="entry name" value="Sec13/Seh1_fam"/>
</dbReference>
<dbReference type="PANTHER" id="PTHR11024">
    <property type="entry name" value="NUCLEAR PORE COMPLEX PROTEIN SEC13 / SEH1 FAMILY MEMBER"/>
    <property type="match status" value="1"/>
</dbReference>
<evidence type="ECO:0000256" key="3">
    <source>
        <dbReference type="ARBA" id="ARBA00022448"/>
    </source>
</evidence>
<dbReference type="GO" id="GO:0005198">
    <property type="term" value="F:structural molecule activity"/>
    <property type="evidence" value="ECO:0007669"/>
    <property type="project" value="InterPro"/>
</dbReference>
<dbReference type="PROSITE" id="PS50294">
    <property type="entry name" value="WD_REPEATS_REGION"/>
    <property type="match status" value="2"/>
</dbReference>
<dbReference type="GO" id="GO:0034198">
    <property type="term" value="P:cellular response to amino acid starvation"/>
    <property type="evidence" value="ECO:0007669"/>
    <property type="project" value="TreeGrafter"/>
</dbReference>
<feature type="repeat" description="WD" evidence="11">
    <location>
        <begin position="495"/>
        <end position="527"/>
    </location>
</feature>
<keyword evidence="3" id="KW-0813">Transport</keyword>
<dbReference type="SMART" id="SM00320">
    <property type="entry name" value="WD40"/>
    <property type="match status" value="5"/>
</dbReference>
<evidence type="ECO:0000256" key="10">
    <source>
        <dbReference type="ARBA" id="ARBA00023242"/>
    </source>
</evidence>
<name>A0A8H5EZT1_9AGAR</name>
<keyword evidence="10" id="KW-0539">Nucleus</keyword>
<feature type="repeat" description="WD" evidence="11">
    <location>
        <begin position="53"/>
        <end position="96"/>
    </location>
</feature>
<organism evidence="13 14">
    <name type="scientific">Psilocybe cf. subviscida</name>
    <dbReference type="NCBI Taxonomy" id="2480587"/>
    <lineage>
        <taxon>Eukaryota</taxon>
        <taxon>Fungi</taxon>
        <taxon>Dikarya</taxon>
        <taxon>Basidiomycota</taxon>
        <taxon>Agaricomycotina</taxon>
        <taxon>Agaricomycetes</taxon>
        <taxon>Agaricomycetidae</taxon>
        <taxon>Agaricales</taxon>
        <taxon>Agaricineae</taxon>
        <taxon>Strophariaceae</taxon>
        <taxon>Psilocybe</taxon>
    </lineage>
</organism>
<evidence type="ECO:0000256" key="6">
    <source>
        <dbReference type="ARBA" id="ARBA00022816"/>
    </source>
</evidence>
<evidence type="ECO:0008006" key="15">
    <source>
        <dbReference type="Google" id="ProtNLM"/>
    </source>
</evidence>
<evidence type="ECO:0000256" key="8">
    <source>
        <dbReference type="ARBA" id="ARBA00023010"/>
    </source>
</evidence>
<dbReference type="InterPro" id="IPR001680">
    <property type="entry name" value="WD40_rpt"/>
</dbReference>
<dbReference type="InterPro" id="IPR015943">
    <property type="entry name" value="WD40/YVTN_repeat-like_dom_sf"/>
</dbReference>
<protein>
    <recommendedName>
        <fullName evidence="15">Anaphase-promoting complex subunit 4 WD40 domain-containing protein</fullName>
    </recommendedName>
</protein>
<evidence type="ECO:0000256" key="1">
    <source>
        <dbReference type="ARBA" id="ARBA00004567"/>
    </source>
</evidence>
<keyword evidence="4 11" id="KW-0853">WD repeat</keyword>
<dbReference type="AlphaFoldDB" id="A0A8H5EZT1"/>
<dbReference type="Gene3D" id="2.130.10.10">
    <property type="entry name" value="YVTN repeat-like/Quinoprotein amine dehydrogenase"/>
    <property type="match status" value="2"/>
</dbReference>
<comment type="subcellular location">
    <subcellularLocation>
        <location evidence="1">Nucleus</location>
        <location evidence="1">Nuclear pore complex</location>
    </subcellularLocation>
</comment>
<feature type="repeat" description="WD" evidence="11">
    <location>
        <begin position="8"/>
        <end position="42"/>
    </location>
</feature>
<dbReference type="EMBL" id="JAACJJ010000030">
    <property type="protein sequence ID" value="KAF5318416.1"/>
    <property type="molecule type" value="Genomic_DNA"/>
</dbReference>
<dbReference type="InterPro" id="IPR020472">
    <property type="entry name" value="WD40_PAC1"/>
</dbReference>
<keyword evidence="6" id="KW-0509">mRNA transport</keyword>
<evidence type="ECO:0000256" key="4">
    <source>
        <dbReference type="ARBA" id="ARBA00022574"/>
    </source>
</evidence>
<dbReference type="PROSITE" id="PS50082">
    <property type="entry name" value="WD_REPEATS_2"/>
    <property type="match status" value="4"/>
</dbReference>